<dbReference type="GO" id="GO:0006400">
    <property type="term" value="P:tRNA modification"/>
    <property type="evidence" value="ECO:0007669"/>
    <property type="project" value="TreeGrafter"/>
</dbReference>
<evidence type="ECO:0000256" key="4">
    <source>
        <dbReference type="ARBA" id="ARBA00022679"/>
    </source>
</evidence>
<evidence type="ECO:0000256" key="9">
    <source>
        <dbReference type="ARBA" id="ARBA00049563"/>
    </source>
</evidence>
<proteinExistence type="inferred from homology"/>
<feature type="site" description="Interaction with substrate tRNA" evidence="10">
    <location>
        <position position="122"/>
    </location>
</feature>
<dbReference type="AlphaFoldDB" id="A0A532V3R3"/>
<name>A0A532V3R3_UNCL8</name>
<keyword evidence="4 10" id="KW-0808">Transferase</keyword>
<keyword evidence="6 10" id="KW-0547">Nucleotide-binding</keyword>
<evidence type="ECO:0000256" key="13">
    <source>
        <dbReference type="RuleBase" id="RU003785"/>
    </source>
</evidence>
<dbReference type="EMBL" id="NJBN01000002">
    <property type="protein sequence ID" value="TKJ41762.1"/>
    <property type="molecule type" value="Genomic_DNA"/>
</dbReference>
<dbReference type="NCBIfam" id="TIGR00174">
    <property type="entry name" value="miaA"/>
    <property type="match status" value="1"/>
</dbReference>
<feature type="binding site" evidence="10">
    <location>
        <begin position="11"/>
        <end position="16"/>
    </location>
    <ligand>
        <name>substrate</name>
    </ligand>
</feature>
<evidence type="ECO:0000256" key="1">
    <source>
        <dbReference type="ARBA" id="ARBA00001946"/>
    </source>
</evidence>
<dbReference type="FunFam" id="1.10.20.140:FF:000001">
    <property type="entry name" value="tRNA dimethylallyltransferase"/>
    <property type="match status" value="1"/>
</dbReference>
<dbReference type="InterPro" id="IPR027417">
    <property type="entry name" value="P-loop_NTPase"/>
</dbReference>
<evidence type="ECO:0000256" key="11">
    <source>
        <dbReference type="RuleBase" id="RU003783"/>
    </source>
</evidence>
<dbReference type="InterPro" id="IPR039657">
    <property type="entry name" value="Dimethylallyltransferase"/>
</dbReference>
<protein>
    <recommendedName>
        <fullName evidence="10">tRNA dimethylallyltransferase</fullName>
        <ecNumber evidence="10">2.5.1.75</ecNumber>
    </recommendedName>
    <alternativeName>
        <fullName evidence="10">Dimethylallyl diphosphate:tRNA dimethylallyltransferase</fullName>
        <shortName evidence="10">DMAPP:tRNA dimethylallyltransferase</shortName>
        <shortName evidence="10">DMATase</shortName>
    </alternativeName>
    <alternativeName>
        <fullName evidence="10">Isopentenyl-diphosphate:tRNA isopentenyltransferase</fullName>
        <shortName evidence="10">IPP transferase</shortName>
        <shortName evidence="10">IPPT</shortName>
        <shortName evidence="10">IPTase</shortName>
    </alternativeName>
</protein>
<evidence type="ECO:0000256" key="10">
    <source>
        <dbReference type="HAMAP-Rule" id="MF_00185"/>
    </source>
</evidence>
<accession>A0A532V3R3</accession>
<comment type="catalytic activity">
    <reaction evidence="9 10 11">
        <text>adenosine(37) in tRNA + dimethylallyl diphosphate = N(6)-dimethylallyladenosine(37) in tRNA + diphosphate</text>
        <dbReference type="Rhea" id="RHEA:26482"/>
        <dbReference type="Rhea" id="RHEA-COMP:10162"/>
        <dbReference type="Rhea" id="RHEA-COMP:10375"/>
        <dbReference type="ChEBI" id="CHEBI:33019"/>
        <dbReference type="ChEBI" id="CHEBI:57623"/>
        <dbReference type="ChEBI" id="CHEBI:74411"/>
        <dbReference type="ChEBI" id="CHEBI:74415"/>
        <dbReference type="EC" id="2.5.1.75"/>
    </reaction>
</comment>
<gene>
    <name evidence="10" type="primary">miaA</name>
    <name evidence="14" type="ORF">CEE37_04115</name>
</gene>
<dbReference type="InterPro" id="IPR018022">
    <property type="entry name" value="IPT"/>
</dbReference>
<reference evidence="14 15" key="1">
    <citation type="submission" date="2017-06" db="EMBL/GenBank/DDBJ databases">
        <title>Novel microbial phyla capable of carbon fixation and sulfur reduction in deep-sea sediments.</title>
        <authorList>
            <person name="Huang J."/>
            <person name="Baker B."/>
            <person name="Wang Y."/>
        </authorList>
    </citation>
    <scope>NUCLEOTIDE SEQUENCE [LARGE SCALE GENOMIC DNA]</scope>
    <source>
        <strain evidence="14">B3_LCP</strain>
    </source>
</reference>
<evidence type="ECO:0000256" key="7">
    <source>
        <dbReference type="ARBA" id="ARBA00022840"/>
    </source>
</evidence>
<dbReference type="Proteomes" id="UP000319619">
    <property type="component" value="Unassembled WGS sequence"/>
</dbReference>
<dbReference type="GO" id="GO:0052381">
    <property type="term" value="F:tRNA dimethylallyltransferase activity"/>
    <property type="evidence" value="ECO:0007669"/>
    <property type="project" value="UniProtKB-UniRule"/>
</dbReference>
<comment type="cofactor">
    <cofactor evidence="1 10">
        <name>Mg(2+)</name>
        <dbReference type="ChEBI" id="CHEBI:18420"/>
    </cofactor>
</comment>
<dbReference type="EC" id="2.5.1.75" evidence="10"/>
<dbReference type="HAMAP" id="MF_00185">
    <property type="entry name" value="IPP_trans"/>
    <property type="match status" value="1"/>
</dbReference>
<evidence type="ECO:0000313" key="15">
    <source>
        <dbReference type="Proteomes" id="UP000319619"/>
    </source>
</evidence>
<evidence type="ECO:0000256" key="8">
    <source>
        <dbReference type="ARBA" id="ARBA00022842"/>
    </source>
</evidence>
<feature type="site" description="Interaction with substrate tRNA" evidence="10">
    <location>
        <position position="100"/>
    </location>
</feature>
<comment type="similarity">
    <text evidence="3 10 13">Belongs to the IPP transferase family.</text>
</comment>
<comment type="caution">
    <text evidence="14">The sequence shown here is derived from an EMBL/GenBank/DDBJ whole genome shotgun (WGS) entry which is preliminary data.</text>
</comment>
<keyword evidence="7 10" id="KW-0067">ATP-binding</keyword>
<evidence type="ECO:0000313" key="14">
    <source>
        <dbReference type="EMBL" id="TKJ41762.1"/>
    </source>
</evidence>
<comment type="subunit">
    <text evidence="10">Monomer.</text>
</comment>
<evidence type="ECO:0000256" key="12">
    <source>
        <dbReference type="RuleBase" id="RU003784"/>
    </source>
</evidence>
<feature type="binding site" evidence="10">
    <location>
        <begin position="9"/>
        <end position="16"/>
    </location>
    <ligand>
        <name>ATP</name>
        <dbReference type="ChEBI" id="CHEBI:30616"/>
    </ligand>
</feature>
<sequence length="318" mass="36036">MDKVPFLVGPTASGKTAVALHIAERFKAEIISADSRQIYRGMPIGTAQPTADELTRVPHHFIACLNPKETFSAGEYGRQARGKIIELTRKGITPFVVGGSGLYISALVDDFFSGPSADHKIRDRLKILADKEGVAKLYSDLKEVDPESARKIMPTDYRRIERALEIFYVTGIPISELQRKKANPPPYSPVMVGLDWHREQLYERINSRCLKMLEEGLVDEVEKLIAGKSISGTDLLIEYNALNSVGYVEIIGYLKREYDYDEMVRLFQRNTRRFAKRQISWFGRNQRVSWVEIDANRPAEEAAELALDVLRKNGLFVD</sequence>
<evidence type="ECO:0000256" key="6">
    <source>
        <dbReference type="ARBA" id="ARBA00022741"/>
    </source>
</evidence>
<dbReference type="PANTHER" id="PTHR11088">
    <property type="entry name" value="TRNA DIMETHYLALLYLTRANSFERASE"/>
    <property type="match status" value="1"/>
</dbReference>
<keyword evidence="8 10" id="KW-0460">Magnesium</keyword>
<evidence type="ECO:0000256" key="2">
    <source>
        <dbReference type="ARBA" id="ARBA00003213"/>
    </source>
</evidence>
<keyword evidence="5 10" id="KW-0819">tRNA processing</keyword>
<dbReference type="SUPFAM" id="SSF52540">
    <property type="entry name" value="P-loop containing nucleoside triphosphate hydrolases"/>
    <property type="match status" value="2"/>
</dbReference>
<evidence type="ECO:0000256" key="3">
    <source>
        <dbReference type="ARBA" id="ARBA00005842"/>
    </source>
</evidence>
<dbReference type="Gene3D" id="1.10.20.140">
    <property type="match status" value="1"/>
</dbReference>
<dbReference type="Pfam" id="PF01715">
    <property type="entry name" value="IPPT"/>
    <property type="match status" value="1"/>
</dbReference>
<dbReference type="PANTHER" id="PTHR11088:SF60">
    <property type="entry name" value="TRNA DIMETHYLALLYLTRANSFERASE"/>
    <property type="match status" value="1"/>
</dbReference>
<evidence type="ECO:0000256" key="5">
    <source>
        <dbReference type="ARBA" id="ARBA00022694"/>
    </source>
</evidence>
<comment type="function">
    <text evidence="2 10 12">Catalyzes the transfer of a dimethylallyl group onto the adenine at position 37 in tRNAs that read codons beginning with uridine, leading to the formation of N6-(dimethylallyl)adenosine (i(6)A).</text>
</comment>
<dbReference type="GO" id="GO:0005524">
    <property type="term" value="F:ATP binding"/>
    <property type="evidence" value="ECO:0007669"/>
    <property type="project" value="UniProtKB-UniRule"/>
</dbReference>
<comment type="caution">
    <text evidence="10">Lacks conserved residue(s) required for the propagation of feature annotation.</text>
</comment>
<feature type="region of interest" description="Interaction with substrate tRNA" evidence="10">
    <location>
        <begin position="34"/>
        <end position="37"/>
    </location>
</feature>
<organism evidence="14 15">
    <name type="scientific">candidate division LCP-89 bacterium B3_LCP</name>
    <dbReference type="NCBI Taxonomy" id="2012998"/>
    <lineage>
        <taxon>Bacteria</taxon>
        <taxon>Pseudomonadati</taxon>
        <taxon>Bacteria division LCP-89</taxon>
    </lineage>
</organism>
<dbReference type="Gene3D" id="3.40.50.300">
    <property type="entry name" value="P-loop containing nucleotide triphosphate hydrolases"/>
    <property type="match status" value="1"/>
</dbReference>